<gene>
    <name evidence="1" type="ORF">SFRA_006930</name>
</gene>
<comment type="caution">
    <text evidence="1">The sequence shown here is derived from an EMBL/GenBank/DDBJ whole genome shotgun (WGS) entry which is preliminary data.</text>
</comment>
<dbReference type="AlphaFoldDB" id="A0A420V8E0"/>
<dbReference type="InterPro" id="IPR015943">
    <property type="entry name" value="WD40/YVTN_repeat-like_dom_sf"/>
</dbReference>
<sequence>MVAAVLATVLAGGGAWLLYGDGDGDGEKPSAGAPLPGHRKNAEIAWERPAPRIPDVRDTPGTWFTAETVVKAALTEVAGHRLDTGKKEWRVPLRGVACATSGEAVAGRAAVQHGHACELLTVVDLEQGTALWTRRVPVPADAGPEPWELAVTEQTVAVAAQRVTTVYRIADRKAVQQLNRSGDTCRAHGVTGGSRLVARAWCDDGTKWIRVHDPATGKREWSWRVPDGLRVQGIPSVEPLVVVLEGDAAAGTHSVHHLPGEGEPPVVMDLGRDADRETGLCEDVTVCPGAVAGGRTLYVRGVTRDSLGDSSASENAVIAYDLRTGRARWAGEPEAKRTLRPVAEFQGDLVAYEPPTAEKGGALLRFDGATGRRSVYERHPAATSEREGELVRNAVPYLHRGMFFLAAAEIYEWEEGDPETALIAAFR</sequence>
<reference evidence="1 2" key="1">
    <citation type="journal article" date="2014" name="Genome Announc.">
        <title>Draft Genome Sequence of Streptomyces fradiae ATCC 19609, a Strain Highly Sensitive to Antibiotics.</title>
        <authorList>
            <person name="Bekker O.B."/>
            <person name="Klimina K.M."/>
            <person name="Vatlin A.A."/>
            <person name="Zakharevich N.V."/>
            <person name="Kasianov A.S."/>
            <person name="Danilenko V.N."/>
        </authorList>
    </citation>
    <scope>NUCLEOTIDE SEQUENCE [LARGE SCALE GENOMIC DNA]</scope>
    <source>
        <strain evidence="1 2">ATCC 19609</strain>
    </source>
</reference>
<organism evidence="1 2">
    <name type="scientific">Streptomyces xinghaiensis</name>
    <dbReference type="NCBI Taxonomy" id="1038928"/>
    <lineage>
        <taxon>Bacteria</taxon>
        <taxon>Bacillati</taxon>
        <taxon>Actinomycetota</taxon>
        <taxon>Actinomycetes</taxon>
        <taxon>Kitasatosporales</taxon>
        <taxon>Streptomycetaceae</taxon>
        <taxon>Streptomyces</taxon>
    </lineage>
</organism>
<protein>
    <recommendedName>
        <fullName evidence="3">PQQ-binding-like beta-propeller repeat protein</fullName>
    </recommendedName>
</protein>
<dbReference type="Gene3D" id="2.130.10.10">
    <property type="entry name" value="YVTN repeat-like/Quinoprotein amine dehydrogenase"/>
    <property type="match status" value="1"/>
</dbReference>
<dbReference type="SUPFAM" id="SSF50998">
    <property type="entry name" value="Quinoprotein alcohol dehydrogenase-like"/>
    <property type="match status" value="1"/>
</dbReference>
<name>A0A420V8E0_9ACTN</name>
<evidence type="ECO:0000313" key="1">
    <source>
        <dbReference type="EMBL" id="RKM98225.1"/>
    </source>
</evidence>
<dbReference type="InterPro" id="IPR011047">
    <property type="entry name" value="Quinoprotein_ADH-like_sf"/>
</dbReference>
<evidence type="ECO:0000313" key="2">
    <source>
        <dbReference type="Proteomes" id="UP000028058"/>
    </source>
</evidence>
<dbReference type="Proteomes" id="UP000028058">
    <property type="component" value="Unassembled WGS sequence"/>
</dbReference>
<accession>A0A420V8E0</accession>
<evidence type="ECO:0008006" key="3">
    <source>
        <dbReference type="Google" id="ProtNLM"/>
    </source>
</evidence>
<proteinExistence type="predicted"/>
<keyword evidence="2" id="KW-1185">Reference proteome</keyword>
<dbReference type="EMBL" id="JNAD02000002">
    <property type="protein sequence ID" value="RKM98225.1"/>
    <property type="molecule type" value="Genomic_DNA"/>
</dbReference>